<evidence type="ECO:0000256" key="5">
    <source>
        <dbReference type="ARBA" id="ARBA00023242"/>
    </source>
</evidence>
<dbReference type="GO" id="GO:0008270">
    <property type="term" value="F:zinc ion binding"/>
    <property type="evidence" value="ECO:0007669"/>
    <property type="project" value="InterPro"/>
</dbReference>
<evidence type="ECO:0000256" key="4">
    <source>
        <dbReference type="ARBA" id="ARBA00023163"/>
    </source>
</evidence>
<dbReference type="AlphaFoldDB" id="A0A4Y7Q5T1"/>
<dbReference type="STRING" id="50990.A0A4Y7Q5T1"/>
<dbReference type="PANTHER" id="PTHR31845">
    <property type="entry name" value="FINGER DOMAIN PROTEIN, PUTATIVE-RELATED"/>
    <property type="match status" value="1"/>
</dbReference>
<evidence type="ECO:0000259" key="8">
    <source>
        <dbReference type="SMART" id="SM00906"/>
    </source>
</evidence>
<dbReference type="PANTHER" id="PTHR31845:SF17">
    <property type="entry name" value="ZN(II)2CYS6 TRANSCRIPTION FACTOR (EUROFUNG)"/>
    <property type="match status" value="1"/>
</dbReference>
<keyword evidence="5" id="KW-0539">Nucleus</keyword>
<keyword evidence="2" id="KW-0805">Transcription regulation</keyword>
<accession>A0A4Y7Q5T1</accession>
<keyword evidence="4" id="KW-0804">Transcription</keyword>
<feature type="region of interest" description="Disordered" evidence="7">
    <location>
        <begin position="1"/>
        <end position="74"/>
    </location>
</feature>
<sequence length="591" mass="65309">MSAIDHKSPSLLEPRPSLRRPASSTPPFNSPGQGSSDGPTLPKRRRRNDIKSLLDDDTGTVWASSSQGQAGGEVTTVEPTFVNVIDKGLIEEGEARSLWKIYFDGCQPVLPVFDPRTDTFDSFKTRSPLCFCSILTVGAKVRDGPNPPSVLQEALHQEAITMSKESIFSGIDGLEKVQAMLILAAWSRTSGGAGWLAAGHAIRLAVELGMHRSVPRLAKRMLEKRPVDPDIDNVLIAAARVWCSIYVFEIQICLGTGRPPMIGGHRTVRGVRDAFLGNPLSIASDIRLVESCEIYNILSAYLDKLTLLEEKNQMDQAGDELAEVMRQVDKWYKEWDDVMRDHDELKGSYRASLQAQRGFAHLTVNAALMRNLHTTSDIENVSPEMKKIILRATAAAQECIEICAASPPYREMIRCAITHVFSSYGFAGVFLIRMCSLFPKELDIDHVTSLIRLLLDVLDRYPAGIFIHRLHAFLNNLPASPSAQIPPITPSTFSAVPPYLPYDYPPSFTPPAAEIHFSHHHSALSGEMQQHHPRQPHIHAAPPGAVDLYSPQHGAPHNTISYPAWTTTDLQMTGDVNHVPDFLNVCSKGRE</sequence>
<proteinExistence type="predicted"/>
<gene>
    <name evidence="9" type="ORF">BD410DRAFT_212347</name>
</gene>
<organism evidence="9 10">
    <name type="scientific">Rickenella mellea</name>
    <dbReference type="NCBI Taxonomy" id="50990"/>
    <lineage>
        <taxon>Eukaryota</taxon>
        <taxon>Fungi</taxon>
        <taxon>Dikarya</taxon>
        <taxon>Basidiomycota</taxon>
        <taxon>Agaricomycotina</taxon>
        <taxon>Agaricomycetes</taxon>
        <taxon>Hymenochaetales</taxon>
        <taxon>Rickenellaceae</taxon>
        <taxon>Rickenella</taxon>
    </lineage>
</organism>
<evidence type="ECO:0000256" key="6">
    <source>
        <dbReference type="SAM" id="Coils"/>
    </source>
</evidence>
<feature type="coiled-coil region" evidence="6">
    <location>
        <begin position="307"/>
        <end position="334"/>
    </location>
</feature>
<dbReference type="OrthoDB" id="4454541at2759"/>
<evidence type="ECO:0000256" key="1">
    <source>
        <dbReference type="ARBA" id="ARBA00004123"/>
    </source>
</evidence>
<dbReference type="GO" id="GO:0000976">
    <property type="term" value="F:transcription cis-regulatory region binding"/>
    <property type="evidence" value="ECO:0007669"/>
    <property type="project" value="TreeGrafter"/>
</dbReference>
<keyword evidence="6" id="KW-0175">Coiled coil</keyword>
<evidence type="ECO:0000256" key="7">
    <source>
        <dbReference type="SAM" id="MobiDB-lite"/>
    </source>
</evidence>
<dbReference type="InterPro" id="IPR051089">
    <property type="entry name" value="prtT"/>
</dbReference>
<dbReference type="Proteomes" id="UP000294933">
    <property type="component" value="Unassembled WGS sequence"/>
</dbReference>
<dbReference type="CDD" id="cd12148">
    <property type="entry name" value="fungal_TF_MHR"/>
    <property type="match status" value="1"/>
</dbReference>
<dbReference type="GO" id="GO:0000981">
    <property type="term" value="F:DNA-binding transcription factor activity, RNA polymerase II-specific"/>
    <property type="evidence" value="ECO:0007669"/>
    <property type="project" value="TreeGrafter"/>
</dbReference>
<dbReference type="GO" id="GO:0006351">
    <property type="term" value="P:DNA-templated transcription"/>
    <property type="evidence" value="ECO:0007669"/>
    <property type="project" value="InterPro"/>
</dbReference>
<feature type="compositionally biased region" description="Polar residues" evidence="7">
    <location>
        <begin position="22"/>
        <end position="38"/>
    </location>
</feature>
<evidence type="ECO:0000313" key="9">
    <source>
        <dbReference type="EMBL" id="TDL22666.1"/>
    </source>
</evidence>
<reference evidence="9 10" key="1">
    <citation type="submission" date="2018-06" db="EMBL/GenBank/DDBJ databases">
        <title>A transcriptomic atlas of mushroom development highlights an independent origin of complex multicellularity.</title>
        <authorList>
            <consortium name="DOE Joint Genome Institute"/>
            <person name="Krizsan K."/>
            <person name="Almasi E."/>
            <person name="Merenyi Z."/>
            <person name="Sahu N."/>
            <person name="Viragh M."/>
            <person name="Koszo T."/>
            <person name="Mondo S."/>
            <person name="Kiss B."/>
            <person name="Balint B."/>
            <person name="Kues U."/>
            <person name="Barry K."/>
            <person name="Hegedus J.C."/>
            <person name="Henrissat B."/>
            <person name="Johnson J."/>
            <person name="Lipzen A."/>
            <person name="Ohm R."/>
            <person name="Nagy I."/>
            <person name="Pangilinan J."/>
            <person name="Yan J."/>
            <person name="Xiong Y."/>
            <person name="Grigoriev I.V."/>
            <person name="Hibbett D.S."/>
            <person name="Nagy L.G."/>
        </authorList>
    </citation>
    <scope>NUCLEOTIDE SEQUENCE [LARGE SCALE GENOMIC DNA]</scope>
    <source>
        <strain evidence="9 10">SZMC22713</strain>
    </source>
</reference>
<keyword evidence="10" id="KW-1185">Reference proteome</keyword>
<dbReference type="Pfam" id="PF04082">
    <property type="entry name" value="Fungal_trans"/>
    <property type="match status" value="1"/>
</dbReference>
<evidence type="ECO:0000256" key="3">
    <source>
        <dbReference type="ARBA" id="ARBA00023125"/>
    </source>
</evidence>
<dbReference type="GO" id="GO:0005634">
    <property type="term" value="C:nucleus"/>
    <property type="evidence" value="ECO:0007669"/>
    <property type="project" value="UniProtKB-SubCell"/>
</dbReference>
<keyword evidence="3" id="KW-0238">DNA-binding</keyword>
<dbReference type="InterPro" id="IPR007219">
    <property type="entry name" value="XnlR_reg_dom"/>
</dbReference>
<dbReference type="VEuPathDB" id="FungiDB:BD410DRAFT_212347"/>
<protein>
    <recommendedName>
        <fullName evidence="8">Xylanolytic transcriptional activator regulatory domain-containing protein</fullName>
    </recommendedName>
</protein>
<dbReference type="EMBL" id="ML170174">
    <property type="protein sequence ID" value="TDL22666.1"/>
    <property type="molecule type" value="Genomic_DNA"/>
</dbReference>
<comment type="subcellular location">
    <subcellularLocation>
        <location evidence="1">Nucleus</location>
    </subcellularLocation>
</comment>
<name>A0A4Y7Q5T1_9AGAM</name>
<evidence type="ECO:0000256" key="2">
    <source>
        <dbReference type="ARBA" id="ARBA00023015"/>
    </source>
</evidence>
<dbReference type="SMART" id="SM00906">
    <property type="entry name" value="Fungal_trans"/>
    <property type="match status" value="1"/>
</dbReference>
<evidence type="ECO:0000313" key="10">
    <source>
        <dbReference type="Proteomes" id="UP000294933"/>
    </source>
</evidence>
<feature type="domain" description="Xylanolytic transcriptional activator regulatory" evidence="8">
    <location>
        <begin position="194"/>
        <end position="279"/>
    </location>
</feature>